<dbReference type="InterPro" id="IPR010096">
    <property type="entry name" value="NADH-Q_OxRdtase_suN/2"/>
</dbReference>
<evidence type="ECO:0000313" key="8">
    <source>
        <dbReference type="EMBL" id="MBK1706693.1"/>
    </source>
</evidence>
<dbReference type="Proteomes" id="UP001296776">
    <property type="component" value="Unassembled WGS sequence"/>
</dbReference>
<dbReference type="GO" id="GO:0005886">
    <property type="term" value="C:plasma membrane"/>
    <property type="evidence" value="ECO:0007669"/>
    <property type="project" value="UniProtKB-SubCell"/>
</dbReference>
<feature type="transmembrane region" description="Helical" evidence="5">
    <location>
        <begin position="208"/>
        <end position="233"/>
    </location>
</feature>
<feature type="transmembrane region" description="Helical" evidence="5">
    <location>
        <begin position="110"/>
        <end position="127"/>
    </location>
</feature>
<dbReference type="RefSeq" id="WP_200348163.1">
    <property type="nucleotide sequence ID" value="NZ_NRSJ01000048.1"/>
</dbReference>
<comment type="caution">
    <text evidence="8">The sequence shown here is derived from an EMBL/GenBank/DDBJ whole genome shotgun (WGS) entry which is preliminary data.</text>
</comment>
<evidence type="ECO:0000256" key="1">
    <source>
        <dbReference type="ARBA" id="ARBA00004127"/>
    </source>
</evidence>
<keyword evidence="9" id="KW-1185">Reference proteome</keyword>
<proteinExistence type="inferred from homology"/>
<evidence type="ECO:0000256" key="2">
    <source>
        <dbReference type="ARBA" id="ARBA00022692"/>
    </source>
</evidence>
<sequence length="484" mass="51456">MTTLYPSIADSLVAILPELVILVTASTVLIADLYTRADQKESNHRLTLIGLIAALVAVGFVGGGAAATAFSESFVRDPMSDLLKGAILFVTLLTFVYAKDYMRDRDMWVGEYHVLILFAVLGMMIMVSANGFLTLYLGLELLSLCLYALVAFDRDSKAGSEAAMKYFVLGALGSGMLLYGISMLYGAAGGFAFADVAAAVSSRGVEDQILVFGMVFTLIGIAFKFGAVPFHMWVPDVYQGAPTPIVLFLSSAPKIAAFAMAARILIEALGGLQGDWGEILVILSVLSLAIGNVVAIAQQNIKRMLAYSTISHVGFLFLGLLAGTEQGYASAMFYSVVYALMSAGAFGVLLLISNKGLDVQELDDLKGLSDRDPWLAAVMALIMFSMAGVPPMVGFVAKLMVLEAVVAQGMVWLAVVAVAFSIIGAFYYLRVVKMIYFDKPVGDEGPVSTDSSARVAITINGAVILLLGIYPATLFSLCQQAFPG</sequence>
<comment type="similarity">
    <text evidence="5">Belongs to the complex I subunit 2 family.</text>
</comment>
<dbReference type="GO" id="GO:0050136">
    <property type="term" value="F:NADH dehydrogenase (quinone) (non-electrogenic) activity"/>
    <property type="evidence" value="ECO:0007669"/>
    <property type="project" value="UniProtKB-UniRule"/>
</dbReference>
<feature type="domain" description="NADH:quinone oxidoreductase/Mrp antiporter transmembrane" evidence="7">
    <location>
        <begin position="129"/>
        <end position="423"/>
    </location>
</feature>
<evidence type="ECO:0000313" key="9">
    <source>
        <dbReference type="Proteomes" id="UP001296776"/>
    </source>
</evidence>
<name>A0AAJ0U7M4_9GAMM</name>
<keyword evidence="2 5" id="KW-0812">Transmembrane</keyword>
<comment type="function">
    <text evidence="5">NDH-1 shuttles electrons from NADH, via FMN and iron-sulfur (Fe-S) centers, to quinones in the respiratory chain. The immediate electron acceptor for the enzyme in this species is believed to be ubiquinone. Couples the redox reaction to proton translocation (for every two electrons transferred, four hydrogen ions are translocated across the cytoplasmic membrane), and thus conserves the redox energy in a proton gradient.</text>
</comment>
<protein>
    <recommendedName>
        <fullName evidence="5">NADH-quinone oxidoreductase subunit N</fullName>
        <ecNumber evidence="5">7.1.1.-</ecNumber>
    </recommendedName>
    <alternativeName>
        <fullName evidence="5">NADH dehydrogenase I subunit N</fullName>
    </alternativeName>
    <alternativeName>
        <fullName evidence="5">NDH-1 subunit N</fullName>
    </alternativeName>
</protein>
<evidence type="ECO:0000256" key="5">
    <source>
        <dbReference type="HAMAP-Rule" id="MF_00445"/>
    </source>
</evidence>
<dbReference type="GO" id="GO:0042773">
    <property type="term" value="P:ATP synthesis coupled electron transport"/>
    <property type="evidence" value="ECO:0007669"/>
    <property type="project" value="InterPro"/>
</dbReference>
<reference evidence="8" key="2">
    <citation type="journal article" date="2020" name="Microorganisms">
        <title>Osmotic Adaptation and Compatible Solute Biosynthesis of Phototrophic Bacteria as Revealed from Genome Analyses.</title>
        <authorList>
            <person name="Imhoff J.F."/>
            <person name="Rahn T."/>
            <person name="Kunzel S."/>
            <person name="Keller A."/>
            <person name="Neulinger S.C."/>
        </authorList>
    </citation>
    <scope>NUCLEOTIDE SEQUENCE</scope>
    <source>
        <strain evidence="8">DSM 11080</strain>
    </source>
</reference>
<feature type="transmembrane region" description="Helical" evidence="5">
    <location>
        <begin position="409"/>
        <end position="429"/>
    </location>
</feature>
<dbReference type="Pfam" id="PF00361">
    <property type="entry name" value="Proton_antipo_M"/>
    <property type="match status" value="1"/>
</dbReference>
<dbReference type="NCBIfam" id="TIGR01770">
    <property type="entry name" value="NDH_I_N"/>
    <property type="match status" value="1"/>
</dbReference>
<organism evidence="8 9">
    <name type="scientific">Halochromatium glycolicum</name>
    <dbReference type="NCBI Taxonomy" id="85075"/>
    <lineage>
        <taxon>Bacteria</taxon>
        <taxon>Pseudomonadati</taxon>
        <taxon>Pseudomonadota</taxon>
        <taxon>Gammaproteobacteria</taxon>
        <taxon>Chromatiales</taxon>
        <taxon>Chromatiaceae</taxon>
        <taxon>Halochromatium</taxon>
    </lineage>
</organism>
<feature type="transmembrane region" description="Helical" evidence="5">
    <location>
        <begin position="46"/>
        <end position="70"/>
    </location>
</feature>
<keyword evidence="4 5" id="KW-0472">Membrane</keyword>
<comment type="subunit">
    <text evidence="5">NDH-1 is composed of 14 different subunits. Subunits NuoA, H, J, K, L, M, N constitute the membrane sector of the complex.</text>
</comment>
<evidence type="ECO:0000256" key="4">
    <source>
        <dbReference type="ARBA" id="ARBA00023136"/>
    </source>
</evidence>
<keyword evidence="5" id="KW-0874">Quinone</keyword>
<dbReference type="PANTHER" id="PTHR22773">
    <property type="entry name" value="NADH DEHYDROGENASE"/>
    <property type="match status" value="1"/>
</dbReference>
<comment type="catalytic activity">
    <reaction evidence="5">
        <text>a quinone + NADH + 5 H(+)(in) = a quinol + NAD(+) + 4 H(+)(out)</text>
        <dbReference type="Rhea" id="RHEA:57888"/>
        <dbReference type="ChEBI" id="CHEBI:15378"/>
        <dbReference type="ChEBI" id="CHEBI:24646"/>
        <dbReference type="ChEBI" id="CHEBI:57540"/>
        <dbReference type="ChEBI" id="CHEBI:57945"/>
        <dbReference type="ChEBI" id="CHEBI:132124"/>
    </reaction>
</comment>
<feature type="transmembrane region" description="Helical" evidence="5">
    <location>
        <begin position="82"/>
        <end position="98"/>
    </location>
</feature>
<feature type="transmembrane region" description="Helical" evidence="5">
    <location>
        <begin position="133"/>
        <end position="152"/>
    </location>
</feature>
<feature type="transmembrane region" description="Helical" evidence="5">
    <location>
        <begin position="328"/>
        <end position="352"/>
    </location>
</feature>
<keyword evidence="5" id="KW-0520">NAD</keyword>
<evidence type="ECO:0000256" key="6">
    <source>
        <dbReference type="RuleBase" id="RU000320"/>
    </source>
</evidence>
<dbReference type="NCBIfam" id="NF004442">
    <property type="entry name" value="PRK05777.1-5"/>
    <property type="match status" value="1"/>
</dbReference>
<keyword evidence="5" id="KW-0830">Ubiquinone</keyword>
<evidence type="ECO:0000256" key="3">
    <source>
        <dbReference type="ARBA" id="ARBA00022989"/>
    </source>
</evidence>
<dbReference type="PRINTS" id="PR01434">
    <property type="entry name" value="NADHDHGNASE5"/>
</dbReference>
<dbReference type="HAMAP" id="MF_00445">
    <property type="entry name" value="NDH1_NuoN_1"/>
    <property type="match status" value="1"/>
</dbReference>
<feature type="transmembrane region" description="Helical" evidence="5">
    <location>
        <begin position="278"/>
        <end position="297"/>
    </location>
</feature>
<keyword evidence="3 5" id="KW-1133">Transmembrane helix</keyword>
<dbReference type="AlphaFoldDB" id="A0AAJ0U7M4"/>
<dbReference type="InterPro" id="IPR001750">
    <property type="entry name" value="ND/Mrp_TM"/>
</dbReference>
<keyword evidence="5" id="KW-1278">Translocase</keyword>
<feature type="transmembrane region" description="Helical" evidence="5">
    <location>
        <begin position="12"/>
        <end position="34"/>
    </location>
</feature>
<dbReference type="EMBL" id="NRSJ01000048">
    <property type="protein sequence ID" value="MBK1706693.1"/>
    <property type="molecule type" value="Genomic_DNA"/>
</dbReference>
<keyword evidence="5" id="KW-0813">Transport</keyword>
<keyword evidence="5" id="KW-1003">Cell membrane</keyword>
<dbReference type="EC" id="7.1.1.-" evidence="5"/>
<dbReference type="GO" id="GO:0048038">
    <property type="term" value="F:quinone binding"/>
    <property type="evidence" value="ECO:0007669"/>
    <property type="project" value="UniProtKB-KW"/>
</dbReference>
<accession>A0AAJ0U7M4</accession>
<dbReference type="GO" id="GO:0012505">
    <property type="term" value="C:endomembrane system"/>
    <property type="evidence" value="ECO:0007669"/>
    <property type="project" value="UniProtKB-SubCell"/>
</dbReference>
<feature type="transmembrane region" description="Helical" evidence="5">
    <location>
        <begin position="245"/>
        <end position="266"/>
    </location>
</feature>
<evidence type="ECO:0000259" key="7">
    <source>
        <dbReference type="Pfam" id="PF00361"/>
    </source>
</evidence>
<feature type="transmembrane region" description="Helical" evidence="5">
    <location>
        <begin position="304"/>
        <end position="322"/>
    </location>
</feature>
<gene>
    <name evidence="5" type="primary">nuoN</name>
    <name evidence="8" type="ORF">CKO40_19635</name>
</gene>
<feature type="transmembrane region" description="Helical" evidence="5">
    <location>
        <begin position="373"/>
        <end position="397"/>
    </location>
</feature>
<feature type="transmembrane region" description="Helical" evidence="5">
    <location>
        <begin position="164"/>
        <end position="188"/>
    </location>
</feature>
<reference evidence="8" key="1">
    <citation type="submission" date="2017-08" db="EMBL/GenBank/DDBJ databases">
        <authorList>
            <person name="Imhoff J.F."/>
            <person name="Rahn T."/>
            <person name="Kuenzel S."/>
            <person name="Neulinger S.C."/>
        </authorList>
    </citation>
    <scope>NUCLEOTIDE SEQUENCE</scope>
    <source>
        <strain evidence="8">DSM 11080</strain>
    </source>
</reference>
<dbReference type="GO" id="GO:0008137">
    <property type="term" value="F:NADH dehydrogenase (ubiquinone) activity"/>
    <property type="evidence" value="ECO:0007669"/>
    <property type="project" value="InterPro"/>
</dbReference>
<comment type="subcellular location">
    <subcellularLocation>
        <location evidence="5">Cell membrane</location>
        <topology evidence="5">Multi-pass membrane protein</topology>
    </subcellularLocation>
    <subcellularLocation>
        <location evidence="1">Endomembrane system</location>
        <topology evidence="1">Multi-pass membrane protein</topology>
    </subcellularLocation>
    <subcellularLocation>
        <location evidence="6">Membrane</location>
        <topology evidence="6">Multi-pass membrane protein</topology>
    </subcellularLocation>
</comment>